<keyword evidence="5" id="KW-1185">Reference proteome</keyword>
<comment type="caution">
    <text evidence="4">The sequence shown here is derived from an EMBL/GenBank/DDBJ whole genome shotgun (WGS) entry which is preliminary data.</text>
</comment>
<keyword evidence="1" id="KW-0147">Chitin-binding</keyword>
<proteinExistence type="predicted"/>
<keyword evidence="2" id="KW-0843">Virulence</keyword>
<dbReference type="GO" id="GO:0008061">
    <property type="term" value="F:chitin binding"/>
    <property type="evidence" value="ECO:0007669"/>
    <property type="project" value="UniProtKB-KW"/>
</dbReference>
<name>A0AAW1XIK9_RUBAR</name>
<dbReference type="InterPro" id="IPR018392">
    <property type="entry name" value="LysM"/>
</dbReference>
<dbReference type="PANTHER" id="PTHR34997">
    <property type="entry name" value="AM15"/>
    <property type="match status" value="1"/>
</dbReference>
<dbReference type="EMBL" id="JBEDUW010000003">
    <property type="protein sequence ID" value="KAK9936243.1"/>
    <property type="molecule type" value="Genomic_DNA"/>
</dbReference>
<protein>
    <recommendedName>
        <fullName evidence="3">LysM domain-containing protein</fullName>
    </recommendedName>
</protein>
<dbReference type="SMART" id="SM00257">
    <property type="entry name" value="LysM"/>
    <property type="match status" value="1"/>
</dbReference>
<evidence type="ECO:0000256" key="2">
    <source>
        <dbReference type="ARBA" id="ARBA00023026"/>
    </source>
</evidence>
<evidence type="ECO:0000313" key="5">
    <source>
        <dbReference type="Proteomes" id="UP001457282"/>
    </source>
</evidence>
<dbReference type="Proteomes" id="UP001457282">
    <property type="component" value="Unassembled WGS sequence"/>
</dbReference>
<evidence type="ECO:0000256" key="1">
    <source>
        <dbReference type="ARBA" id="ARBA00022669"/>
    </source>
</evidence>
<evidence type="ECO:0000313" key="4">
    <source>
        <dbReference type="EMBL" id="KAK9936243.1"/>
    </source>
</evidence>
<dbReference type="PROSITE" id="PS51782">
    <property type="entry name" value="LYSM"/>
    <property type="match status" value="1"/>
</dbReference>
<reference evidence="4 5" key="1">
    <citation type="journal article" date="2023" name="G3 (Bethesda)">
        <title>A chromosome-length genome assembly and annotation of blackberry (Rubus argutus, cv. 'Hillquist').</title>
        <authorList>
            <person name="Bruna T."/>
            <person name="Aryal R."/>
            <person name="Dudchenko O."/>
            <person name="Sargent D.J."/>
            <person name="Mead D."/>
            <person name="Buti M."/>
            <person name="Cavallini A."/>
            <person name="Hytonen T."/>
            <person name="Andres J."/>
            <person name="Pham M."/>
            <person name="Weisz D."/>
            <person name="Mascagni F."/>
            <person name="Usai G."/>
            <person name="Natali L."/>
            <person name="Bassil N."/>
            <person name="Fernandez G.E."/>
            <person name="Lomsadze A."/>
            <person name="Armour M."/>
            <person name="Olukolu B."/>
            <person name="Poorten T."/>
            <person name="Britton C."/>
            <person name="Davik J."/>
            <person name="Ashrafi H."/>
            <person name="Aiden E.L."/>
            <person name="Borodovsky M."/>
            <person name="Worthington M."/>
        </authorList>
    </citation>
    <scope>NUCLEOTIDE SEQUENCE [LARGE SCALE GENOMIC DNA]</scope>
    <source>
        <strain evidence="4">PI 553951</strain>
    </source>
</reference>
<dbReference type="SUPFAM" id="SSF54106">
    <property type="entry name" value="LysM domain"/>
    <property type="match status" value="1"/>
</dbReference>
<evidence type="ECO:0000259" key="3">
    <source>
        <dbReference type="PROSITE" id="PS51782"/>
    </source>
</evidence>
<dbReference type="InterPro" id="IPR052210">
    <property type="entry name" value="LysM1-like"/>
</dbReference>
<organism evidence="4 5">
    <name type="scientific">Rubus argutus</name>
    <name type="common">Southern blackberry</name>
    <dbReference type="NCBI Taxonomy" id="59490"/>
    <lineage>
        <taxon>Eukaryota</taxon>
        <taxon>Viridiplantae</taxon>
        <taxon>Streptophyta</taxon>
        <taxon>Embryophyta</taxon>
        <taxon>Tracheophyta</taxon>
        <taxon>Spermatophyta</taxon>
        <taxon>Magnoliopsida</taxon>
        <taxon>eudicotyledons</taxon>
        <taxon>Gunneridae</taxon>
        <taxon>Pentapetalae</taxon>
        <taxon>rosids</taxon>
        <taxon>fabids</taxon>
        <taxon>Rosales</taxon>
        <taxon>Rosaceae</taxon>
        <taxon>Rosoideae</taxon>
        <taxon>Rosoideae incertae sedis</taxon>
        <taxon>Rubus</taxon>
    </lineage>
</organism>
<dbReference type="Gene3D" id="3.10.350.10">
    <property type="entry name" value="LysM domain"/>
    <property type="match status" value="1"/>
</dbReference>
<dbReference type="CDD" id="cd00118">
    <property type="entry name" value="LysM"/>
    <property type="match status" value="1"/>
</dbReference>
<dbReference type="InterPro" id="IPR036779">
    <property type="entry name" value="LysM_dom_sf"/>
</dbReference>
<dbReference type="PANTHER" id="PTHR34997:SF1">
    <property type="entry name" value="PEPTIDOGLYCAN-BINDING LYSIN DOMAIN"/>
    <property type="match status" value="1"/>
</dbReference>
<feature type="domain" description="LysM" evidence="3">
    <location>
        <begin position="59"/>
        <end position="103"/>
    </location>
</feature>
<dbReference type="Pfam" id="PF01476">
    <property type="entry name" value="LysM"/>
    <property type="match status" value="1"/>
</dbReference>
<gene>
    <name evidence="4" type="ORF">M0R45_013093</name>
</gene>
<dbReference type="AlphaFoldDB" id="A0AAW1XIK9"/>
<sequence>MAKADSNASSMAMNLTVLMLSFLLVVFWLKADFLIFTDMFSFDVEENGILKPATITCDSVYSVQSGDTCFGVAQMFNLSTEFFDSINPNLNCTALFVGQWLCLDGTLSG</sequence>
<accession>A0AAW1XIK9</accession>